<name>A0A1C7N302_9FUNG</name>
<dbReference type="OrthoDB" id="2263516at2759"/>
<organism evidence="1 2">
    <name type="scientific">Choanephora cucurbitarum</name>
    <dbReference type="NCBI Taxonomy" id="101091"/>
    <lineage>
        <taxon>Eukaryota</taxon>
        <taxon>Fungi</taxon>
        <taxon>Fungi incertae sedis</taxon>
        <taxon>Mucoromycota</taxon>
        <taxon>Mucoromycotina</taxon>
        <taxon>Mucoromycetes</taxon>
        <taxon>Mucorales</taxon>
        <taxon>Mucorineae</taxon>
        <taxon>Choanephoraceae</taxon>
        <taxon>Choanephoroideae</taxon>
        <taxon>Choanephora</taxon>
    </lineage>
</organism>
<dbReference type="Proteomes" id="UP000093000">
    <property type="component" value="Unassembled WGS sequence"/>
</dbReference>
<gene>
    <name evidence="1" type="ORF">A0J61_08507</name>
</gene>
<protein>
    <submittedName>
        <fullName evidence="1">Uncharacterized protein</fullName>
    </submittedName>
</protein>
<sequence length="110" mass="12657">MNPKDIVLPPPLPMHKETTLLYSPINRTSFESDSTFMSDDSDLNEHDFWQAHSSTMIISPTQNKPISLAAQVKRILGTVIQETDQAIEQEWDQSRQRLDQTLIHLPHIHL</sequence>
<evidence type="ECO:0000313" key="2">
    <source>
        <dbReference type="Proteomes" id="UP000093000"/>
    </source>
</evidence>
<dbReference type="AlphaFoldDB" id="A0A1C7N302"/>
<reference evidence="1 2" key="1">
    <citation type="submission" date="2016-03" db="EMBL/GenBank/DDBJ databases">
        <title>Choanephora cucurbitarum.</title>
        <authorList>
            <person name="Min B."/>
            <person name="Park H."/>
            <person name="Park J.-H."/>
            <person name="Shin H.-D."/>
            <person name="Choi I.-G."/>
        </authorList>
    </citation>
    <scope>NUCLEOTIDE SEQUENCE [LARGE SCALE GENOMIC DNA]</scope>
    <source>
        <strain evidence="1 2">KUS-F28377</strain>
    </source>
</reference>
<comment type="caution">
    <text evidence="1">The sequence shown here is derived from an EMBL/GenBank/DDBJ whole genome shotgun (WGS) entry which is preliminary data.</text>
</comment>
<accession>A0A1C7N302</accession>
<keyword evidence="2" id="KW-1185">Reference proteome</keyword>
<proteinExistence type="predicted"/>
<evidence type="ECO:0000313" key="1">
    <source>
        <dbReference type="EMBL" id="OBZ83441.1"/>
    </source>
</evidence>
<dbReference type="InParanoid" id="A0A1C7N302"/>
<dbReference type="EMBL" id="LUGH01000662">
    <property type="protein sequence ID" value="OBZ83441.1"/>
    <property type="molecule type" value="Genomic_DNA"/>
</dbReference>